<dbReference type="EMBL" id="ACPB03025237">
    <property type="status" value="NOT_ANNOTATED_CDS"/>
    <property type="molecule type" value="Genomic_DNA"/>
</dbReference>
<reference evidence="3" key="1">
    <citation type="submission" date="2015-05" db="UniProtKB">
        <authorList>
            <consortium name="EnsemblMetazoa"/>
        </authorList>
    </citation>
    <scope>IDENTIFICATION</scope>
</reference>
<dbReference type="AlphaFoldDB" id="T1HZB6"/>
<feature type="compositionally biased region" description="Polar residues" evidence="1">
    <location>
        <begin position="118"/>
        <end position="136"/>
    </location>
</feature>
<dbReference type="VEuPathDB" id="VectorBase:RPRC009386"/>
<accession>T1HZB6</accession>
<organism evidence="3 4">
    <name type="scientific">Rhodnius prolixus</name>
    <name type="common">Triatomid bug</name>
    <dbReference type="NCBI Taxonomy" id="13249"/>
    <lineage>
        <taxon>Eukaryota</taxon>
        <taxon>Metazoa</taxon>
        <taxon>Ecdysozoa</taxon>
        <taxon>Arthropoda</taxon>
        <taxon>Hexapoda</taxon>
        <taxon>Insecta</taxon>
        <taxon>Pterygota</taxon>
        <taxon>Neoptera</taxon>
        <taxon>Paraneoptera</taxon>
        <taxon>Hemiptera</taxon>
        <taxon>Heteroptera</taxon>
        <taxon>Panheteroptera</taxon>
        <taxon>Cimicomorpha</taxon>
        <taxon>Reduviidae</taxon>
        <taxon>Triatominae</taxon>
        <taxon>Rhodnius</taxon>
    </lineage>
</organism>
<keyword evidence="2" id="KW-0472">Membrane</keyword>
<keyword evidence="2" id="KW-1133">Transmembrane helix</keyword>
<name>T1HZB6_RHOPR</name>
<keyword evidence="2" id="KW-0812">Transmembrane</keyword>
<dbReference type="STRING" id="13249.T1HZB6"/>
<protein>
    <submittedName>
        <fullName evidence="3">Uncharacterized protein</fullName>
    </submittedName>
</protein>
<evidence type="ECO:0000256" key="1">
    <source>
        <dbReference type="SAM" id="MobiDB-lite"/>
    </source>
</evidence>
<feature type="region of interest" description="Disordered" evidence="1">
    <location>
        <begin position="89"/>
        <end position="136"/>
    </location>
</feature>
<evidence type="ECO:0000313" key="3">
    <source>
        <dbReference type="EnsemblMetazoa" id="RPRC009386-PA"/>
    </source>
</evidence>
<dbReference type="HOGENOM" id="CLU_1877962_0_0_1"/>
<dbReference type="InParanoid" id="T1HZB6"/>
<proteinExistence type="predicted"/>
<evidence type="ECO:0000256" key="2">
    <source>
        <dbReference type="SAM" id="Phobius"/>
    </source>
</evidence>
<feature type="transmembrane region" description="Helical" evidence="2">
    <location>
        <begin position="12"/>
        <end position="34"/>
    </location>
</feature>
<sequence>MPSKHRVMLETASIASGATIAVFLVVVICMFIYVRIQRRHKQNLVISNGESSGDLEKRVPTGRREQTRISLHHITVTDNLPIADKIQDASKLSHRGPELPGSWPKSCSLNATEERSGGSDSLSSAVYTGQTLLEPP</sequence>
<dbReference type="Proteomes" id="UP000015103">
    <property type="component" value="Unassembled WGS sequence"/>
</dbReference>
<evidence type="ECO:0000313" key="4">
    <source>
        <dbReference type="Proteomes" id="UP000015103"/>
    </source>
</evidence>
<keyword evidence="4" id="KW-1185">Reference proteome</keyword>
<dbReference type="EnsemblMetazoa" id="RPRC009386-RA">
    <property type="protein sequence ID" value="RPRC009386-PA"/>
    <property type="gene ID" value="RPRC009386"/>
</dbReference>